<accession>A0AA37HJ43</accession>
<evidence type="ECO:0000313" key="1">
    <source>
        <dbReference type="EMBL" id="GJD66544.1"/>
    </source>
</evidence>
<protein>
    <submittedName>
        <fullName evidence="1">Uncharacterized protein</fullName>
    </submittedName>
</protein>
<sequence>MAAFRSLKAPAGAVVVAIGPRALVVRTPSILRARATNVAQHTRRLMMGQHFLEAQRDIGFATACELIETMY</sequence>
<organism evidence="1 2">
    <name type="scientific">Methylobacterium frigidaeris</name>
    <dbReference type="NCBI Taxonomy" id="2038277"/>
    <lineage>
        <taxon>Bacteria</taxon>
        <taxon>Pseudomonadati</taxon>
        <taxon>Pseudomonadota</taxon>
        <taxon>Alphaproteobacteria</taxon>
        <taxon>Hyphomicrobiales</taxon>
        <taxon>Methylobacteriaceae</taxon>
        <taxon>Methylobacterium</taxon>
    </lineage>
</organism>
<keyword evidence="2" id="KW-1185">Reference proteome</keyword>
<dbReference type="AlphaFoldDB" id="A0AA37HJ43"/>
<name>A0AA37HJ43_9HYPH</name>
<reference evidence="1" key="1">
    <citation type="journal article" date="2016" name="Front. Microbiol.">
        <title>Genome Sequence of the Piezophilic, Mesophilic Sulfate-Reducing Bacterium Desulfovibrio indicus J2T.</title>
        <authorList>
            <person name="Cao J."/>
            <person name="Maignien L."/>
            <person name="Shao Z."/>
            <person name="Alain K."/>
            <person name="Jebbar M."/>
        </authorList>
    </citation>
    <scope>NUCLEOTIDE SEQUENCE</scope>
    <source>
        <strain evidence="1">JCM 32048</strain>
    </source>
</reference>
<dbReference type="Proteomes" id="UP001055286">
    <property type="component" value="Unassembled WGS sequence"/>
</dbReference>
<proteinExistence type="predicted"/>
<comment type="caution">
    <text evidence="1">The sequence shown here is derived from an EMBL/GenBank/DDBJ whole genome shotgun (WGS) entry which is preliminary data.</text>
</comment>
<evidence type="ECO:0000313" key="2">
    <source>
        <dbReference type="Proteomes" id="UP001055286"/>
    </source>
</evidence>
<gene>
    <name evidence="1" type="ORF">MPEAHAMD_6742</name>
</gene>
<dbReference type="RefSeq" id="WP_099900680.1">
    <property type="nucleotide sequence ID" value="NZ_BPQJ01000068.1"/>
</dbReference>
<reference evidence="1" key="2">
    <citation type="submission" date="2021-08" db="EMBL/GenBank/DDBJ databases">
        <authorList>
            <person name="Tani A."/>
            <person name="Ola A."/>
            <person name="Ogura Y."/>
            <person name="Katsura K."/>
            <person name="Hayashi T."/>
        </authorList>
    </citation>
    <scope>NUCLEOTIDE SEQUENCE</scope>
    <source>
        <strain evidence="1">JCM 32048</strain>
    </source>
</reference>
<dbReference type="EMBL" id="BPQJ01000068">
    <property type="protein sequence ID" value="GJD66544.1"/>
    <property type="molecule type" value="Genomic_DNA"/>
</dbReference>